<name>A0A1W0E4X8_9MICR</name>
<dbReference type="SUPFAM" id="SSF160527">
    <property type="entry name" value="V-type ATPase subunit E-like"/>
    <property type="match status" value="1"/>
</dbReference>
<dbReference type="Proteomes" id="UP000192758">
    <property type="component" value="Unassembled WGS sequence"/>
</dbReference>
<dbReference type="OrthoDB" id="10263003at2759"/>
<comment type="caution">
    <text evidence="5">The sequence shown here is derived from an EMBL/GenBank/DDBJ whole genome shotgun (WGS) entry which is preliminary data.</text>
</comment>
<evidence type="ECO:0000256" key="4">
    <source>
        <dbReference type="SAM" id="Coils"/>
    </source>
</evidence>
<comment type="similarity">
    <text evidence="1">Belongs to the V-ATPase E subunit family.</text>
</comment>
<feature type="coiled-coil region" evidence="4">
    <location>
        <begin position="46"/>
        <end position="73"/>
    </location>
</feature>
<evidence type="ECO:0000256" key="1">
    <source>
        <dbReference type="ARBA" id="ARBA00005901"/>
    </source>
</evidence>
<evidence type="ECO:0008006" key="7">
    <source>
        <dbReference type="Google" id="ProtNLM"/>
    </source>
</evidence>
<evidence type="ECO:0000256" key="2">
    <source>
        <dbReference type="ARBA" id="ARBA00022448"/>
    </source>
</evidence>
<dbReference type="EMBL" id="MNPJ01000021">
    <property type="protein sequence ID" value="OQS54259.1"/>
    <property type="molecule type" value="Genomic_DNA"/>
</dbReference>
<dbReference type="AlphaFoldDB" id="A0A1W0E4X8"/>
<organism evidence="5 6">
    <name type="scientific">Ecytonucleospora hepatopenaei</name>
    <dbReference type="NCBI Taxonomy" id="646526"/>
    <lineage>
        <taxon>Eukaryota</taxon>
        <taxon>Fungi</taxon>
        <taxon>Fungi incertae sedis</taxon>
        <taxon>Microsporidia</taxon>
        <taxon>Enterocytozoonidae</taxon>
        <taxon>Ecytonucleospora</taxon>
    </lineage>
</organism>
<dbReference type="STRING" id="646526.A0A1W0E4X8"/>
<evidence type="ECO:0000313" key="5">
    <source>
        <dbReference type="EMBL" id="OQS54259.1"/>
    </source>
</evidence>
<evidence type="ECO:0000313" key="6">
    <source>
        <dbReference type="Proteomes" id="UP000192758"/>
    </source>
</evidence>
<sequence>MSSNDLNSMDLNRMISAIENDCELELNKIRTETQKEFEKIKEITFNKIKQDLTKEFEKKLKDEEKEKIVLEGRLKNEFNKKFLEAKNNKISLIKEQVIMNLKNTKLTKLLFLKTIEAMNEDENDCTIFCNEEDYKNVRKHWKGEIKTMPEYCMGGIIIAKNDGSIICDSSYKTRLEEFLRQNLKNLKNKIF</sequence>
<dbReference type="Gene3D" id="3.30.2320.30">
    <property type="entry name" value="ATP synthase, E subunit, C-terminal"/>
    <property type="match status" value="1"/>
</dbReference>
<protein>
    <recommendedName>
        <fullName evidence="7">V-type proton ATPase subunit E</fullName>
    </recommendedName>
</protein>
<dbReference type="PANTHER" id="PTHR45715">
    <property type="entry name" value="ATPASE H+-TRANSPORTING V1 SUBUNIT E1A-RELATED"/>
    <property type="match status" value="1"/>
</dbReference>
<dbReference type="VEuPathDB" id="MicrosporidiaDB:EHP00_928"/>
<accession>A0A1W0E4X8</accession>
<dbReference type="GO" id="GO:0033178">
    <property type="term" value="C:proton-transporting two-sector ATPase complex, catalytic domain"/>
    <property type="evidence" value="ECO:0007669"/>
    <property type="project" value="InterPro"/>
</dbReference>
<proteinExistence type="inferred from homology"/>
<dbReference type="Pfam" id="PF01991">
    <property type="entry name" value="vATP-synt_E"/>
    <property type="match status" value="1"/>
</dbReference>
<reference evidence="5 6" key="1">
    <citation type="journal article" date="2017" name="Environ. Microbiol.">
        <title>Decay of the glycolytic pathway and adaptation to intranuclear parasitism within Enterocytozoonidae microsporidia.</title>
        <authorList>
            <person name="Wiredu Boakye D."/>
            <person name="Jaroenlak P."/>
            <person name="Prachumwat A."/>
            <person name="Williams T.A."/>
            <person name="Bateman K.S."/>
            <person name="Itsathitphaisarn O."/>
            <person name="Sritunyalucksana K."/>
            <person name="Paszkiewicz K.H."/>
            <person name="Moore K.A."/>
            <person name="Stentiford G.D."/>
            <person name="Williams B.A."/>
        </authorList>
    </citation>
    <scope>NUCLEOTIDE SEQUENCE [LARGE SCALE GENOMIC DNA]</scope>
    <source>
        <strain evidence="5 6">TH1</strain>
    </source>
</reference>
<dbReference type="InterPro" id="IPR038495">
    <property type="entry name" value="ATPase_E_C"/>
</dbReference>
<evidence type="ECO:0000256" key="3">
    <source>
        <dbReference type="ARBA" id="ARBA00023065"/>
    </source>
</evidence>
<keyword evidence="3" id="KW-0406">Ion transport</keyword>
<dbReference type="GO" id="GO:0046961">
    <property type="term" value="F:proton-transporting ATPase activity, rotational mechanism"/>
    <property type="evidence" value="ECO:0007669"/>
    <property type="project" value="InterPro"/>
</dbReference>
<keyword evidence="2" id="KW-0813">Transport</keyword>
<gene>
    <name evidence="5" type="ORF">EHP00_928</name>
</gene>
<keyword evidence="6" id="KW-1185">Reference proteome</keyword>
<dbReference type="InterPro" id="IPR002842">
    <property type="entry name" value="ATPase_V1_Esu"/>
</dbReference>
<keyword evidence="4" id="KW-0175">Coiled coil</keyword>